<comment type="catalytic activity">
    <reaction evidence="8">
        <text>Endonucleolytic cleavage of RNA, removing extra 3' nucleotides from tRNA precursor, generating 3' termini of tRNAs. A 3'-hydroxy group is left at the tRNA terminus and a 5'-phosphoryl group is left at the trailer molecule.</text>
        <dbReference type="EC" id="3.1.26.11"/>
    </reaction>
</comment>
<evidence type="ECO:0000256" key="4">
    <source>
        <dbReference type="ARBA" id="ARBA00022723"/>
    </source>
</evidence>
<dbReference type="Proteomes" id="UP000218439">
    <property type="component" value="Unassembled WGS sequence"/>
</dbReference>
<comment type="function">
    <text evidence="8">Zinc phosphodiesterase, which displays some tRNA 3'-processing endonuclease activity. Probably involved in tRNA maturation, by removing a 3'-trailer from precursor tRNA.</text>
</comment>
<accession>A0A2A2AX91</accession>
<dbReference type="GO" id="GO:0008270">
    <property type="term" value="F:zinc ion binding"/>
    <property type="evidence" value="ECO:0007669"/>
    <property type="project" value="UniProtKB-UniRule"/>
</dbReference>
<organism evidence="9 10">
    <name type="scientific">Vandammella animalimorsus</name>
    <dbReference type="NCBI Taxonomy" id="2029117"/>
    <lineage>
        <taxon>Bacteria</taxon>
        <taxon>Pseudomonadati</taxon>
        <taxon>Pseudomonadota</taxon>
        <taxon>Betaproteobacteria</taxon>
        <taxon>Burkholderiales</taxon>
        <taxon>Comamonadaceae</taxon>
        <taxon>Vandammella</taxon>
    </lineage>
</organism>
<evidence type="ECO:0000313" key="9">
    <source>
        <dbReference type="EMBL" id="PAT42324.1"/>
    </source>
</evidence>
<feature type="binding site" evidence="8">
    <location>
        <position position="68"/>
    </location>
    <ligand>
        <name>Zn(2+)</name>
        <dbReference type="ChEBI" id="CHEBI:29105"/>
        <label>2</label>
        <note>catalytic</note>
    </ligand>
</feature>
<comment type="subunit">
    <text evidence="1 8">Homodimer.</text>
</comment>
<feature type="binding site" evidence="8">
    <location>
        <position position="227"/>
    </location>
    <ligand>
        <name>Zn(2+)</name>
        <dbReference type="ChEBI" id="CHEBI:29105"/>
        <label>1</label>
        <note>catalytic</note>
    </ligand>
</feature>
<dbReference type="HAMAP" id="MF_01818">
    <property type="entry name" value="RNase_Z_BN"/>
    <property type="match status" value="1"/>
</dbReference>
<dbReference type="SUPFAM" id="SSF56281">
    <property type="entry name" value="Metallo-hydrolase/oxidoreductase"/>
    <property type="match status" value="1"/>
</dbReference>
<dbReference type="InterPro" id="IPR013471">
    <property type="entry name" value="RNase_Z/BN"/>
</dbReference>
<dbReference type="Gene3D" id="3.60.15.10">
    <property type="entry name" value="Ribonuclease Z/Hydroxyacylglutathione hydrolase-like"/>
    <property type="match status" value="1"/>
</dbReference>
<keyword evidence="5 8" id="KW-0255">Endonuclease</keyword>
<feature type="binding site" evidence="8">
    <location>
        <position position="64"/>
    </location>
    <ligand>
        <name>Zn(2+)</name>
        <dbReference type="ChEBI" id="CHEBI:29105"/>
        <label>1</label>
        <note>catalytic</note>
    </ligand>
</feature>
<evidence type="ECO:0000256" key="2">
    <source>
        <dbReference type="ARBA" id="ARBA00022694"/>
    </source>
</evidence>
<gene>
    <name evidence="8" type="primary">rnz</name>
    <name evidence="9" type="ORF">CK621_09875</name>
</gene>
<feature type="binding site" evidence="8">
    <location>
        <position position="286"/>
    </location>
    <ligand>
        <name>Zn(2+)</name>
        <dbReference type="ChEBI" id="CHEBI:29105"/>
        <label>2</label>
        <note>catalytic</note>
    </ligand>
</feature>
<feature type="active site" description="Proton acceptor" evidence="8">
    <location>
        <position position="68"/>
    </location>
</feature>
<dbReference type="GO" id="GO:0042781">
    <property type="term" value="F:3'-tRNA processing endoribonuclease activity"/>
    <property type="evidence" value="ECO:0007669"/>
    <property type="project" value="UniProtKB-UniRule"/>
</dbReference>
<dbReference type="EMBL" id="NSJE01000015">
    <property type="protein sequence ID" value="PAT42324.1"/>
    <property type="molecule type" value="Genomic_DNA"/>
</dbReference>
<sequence length="338" mass="36481">MLRLTFLGTSSGLPTRWRNVSALAVQVPLAGPGWYLVDCGEGTQQQLLRTPLALRDLAGVCISHVHGDHCLGLPGLLASAGMHGRSQPLALVAPLPVWQWWQATQQCTGTHLPYPVHFIPVESLRAQPLDLPSASGQAQAHVQTYVQLRLSTYAQRHRVPSHAFRFDLHQQLRQIDAPALRAAGLPPGPAWGQLQAGQDVWHAGRTLRSADFVRTHTRRLAAVMGGDNAEASVLRAACQGAALLVHEATYSRAALDKVGPAYMHSAAHDVAAFAQSAGLPGLILTHFSARHHSDEQQALLMQEVQAAYQGAAFLARDFDVFTLDFDGALRHIPSGAHA</sequence>
<reference evidence="9 10" key="1">
    <citation type="submission" date="2017-08" db="EMBL/GenBank/DDBJ databases">
        <title>WGS of Clinical strains of the CDC Group NO-1 linked to zoonotic infections in humans.</title>
        <authorList>
            <person name="Bernier A.-M."/>
            <person name="Bernard K."/>
        </authorList>
    </citation>
    <scope>NUCLEOTIDE SEQUENCE [LARGE SCALE GENOMIC DNA]</scope>
    <source>
        <strain evidence="9 10">NML120219</strain>
    </source>
</reference>
<dbReference type="InterPro" id="IPR036866">
    <property type="entry name" value="RibonucZ/Hydroxyglut_hydro"/>
</dbReference>
<dbReference type="RefSeq" id="WP_095552270.1">
    <property type="nucleotide sequence ID" value="NZ_NSJE01000015.1"/>
</dbReference>
<dbReference type="PANTHER" id="PTHR46018:SF2">
    <property type="entry name" value="ZINC PHOSPHODIESTERASE ELAC PROTEIN 1"/>
    <property type="match status" value="1"/>
</dbReference>
<feature type="binding site" evidence="8">
    <location>
        <position position="227"/>
    </location>
    <ligand>
        <name>Zn(2+)</name>
        <dbReference type="ChEBI" id="CHEBI:29105"/>
        <label>2</label>
        <note>catalytic</note>
    </ligand>
</feature>
<keyword evidence="3 8" id="KW-0540">Nuclease</keyword>
<evidence type="ECO:0000256" key="6">
    <source>
        <dbReference type="ARBA" id="ARBA00022801"/>
    </source>
</evidence>
<dbReference type="AlphaFoldDB" id="A0A2A2AX91"/>
<evidence type="ECO:0000256" key="5">
    <source>
        <dbReference type="ARBA" id="ARBA00022759"/>
    </source>
</evidence>
<dbReference type="PANTHER" id="PTHR46018">
    <property type="entry name" value="ZINC PHOSPHODIESTERASE ELAC PROTEIN 1"/>
    <property type="match status" value="1"/>
</dbReference>
<dbReference type="EC" id="3.1.26.11" evidence="8"/>
<proteinExistence type="inferred from homology"/>
<protein>
    <recommendedName>
        <fullName evidence="8">Ribonuclease Z</fullName>
        <shortName evidence="8">RNase Z</shortName>
        <ecNumber evidence="8">3.1.26.11</ecNumber>
    </recommendedName>
    <alternativeName>
        <fullName evidence="8">tRNA 3 endonuclease</fullName>
    </alternativeName>
    <alternativeName>
        <fullName evidence="8">tRNase Z</fullName>
    </alternativeName>
</protein>
<comment type="caution">
    <text evidence="9">The sequence shown here is derived from an EMBL/GenBank/DDBJ whole genome shotgun (WGS) entry which is preliminary data.</text>
</comment>
<evidence type="ECO:0000256" key="8">
    <source>
        <dbReference type="HAMAP-Rule" id="MF_01818"/>
    </source>
</evidence>
<comment type="cofactor">
    <cofactor evidence="8">
        <name>Zn(2+)</name>
        <dbReference type="ChEBI" id="CHEBI:29105"/>
    </cofactor>
    <text evidence="8">Binds 2 Zn(2+) ions.</text>
</comment>
<feature type="binding site" evidence="8">
    <location>
        <position position="157"/>
    </location>
    <ligand>
        <name>Zn(2+)</name>
        <dbReference type="ChEBI" id="CHEBI:29105"/>
        <label>1</label>
        <note>catalytic</note>
    </ligand>
</feature>
<dbReference type="Pfam" id="PF23023">
    <property type="entry name" value="Anti-Pycsar_Apyc1"/>
    <property type="match status" value="1"/>
</dbReference>
<evidence type="ECO:0000256" key="7">
    <source>
        <dbReference type="ARBA" id="ARBA00022833"/>
    </source>
</evidence>
<feature type="binding site" evidence="8">
    <location>
        <position position="66"/>
    </location>
    <ligand>
        <name>Zn(2+)</name>
        <dbReference type="ChEBI" id="CHEBI:29105"/>
        <label>1</label>
        <note>catalytic</note>
    </ligand>
</feature>
<evidence type="ECO:0000256" key="3">
    <source>
        <dbReference type="ARBA" id="ARBA00022722"/>
    </source>
</evidence>
<feature type="binding site" evidence="8">
    <location>
        <position position="69"/>
    </location>
    <ligand>
        <name>Zn(2+)</name>
        <dbReference type="ChEBI" id="CHEBI:29105"/>
        <label>2</label>
        <note>catalytic</note>
    </ligand>
</feature>
<keyword evidence="6 8" id="KW-0378">Hydrolase</keyword>
<comment type="similarity">
    <text evidence="8">Belongs to the RNase Z family.</text>
</comment>
<name>A0A2A2AX91_9BURK</name>
<keyword evidence="2 8" id="KW-0819">tRNA processing</keyword>
<dbReference type="CDD" id="cd07717">
    <property type="entry name" value="RNaseZ_ZiPD-like_MBL-fold"/>
    <property type="match status" value="1"/>
</dbReference>
<keyword evidence="4 8" id="KW-0479">Metal-binding</keyword>
<evidence type="ECO:0000256" key="1">
    <source>
        <dbReference type="ARBA" id="ARBA00011738"/>
    </source>
</evidence>
<evidence type="ECO:0000313" key="10">
    <source>
        <dbReference type="Proteomes" id="UP000218439"/>
    </source>
</evidence>
<keyword evidence="7 8" id="KW-0862">Zinc</keyword>